<evidence type="ECO:0000256" key="3">
    <source>
        <dbReference type="ARBA" id="ARBA00022527"/>
    </source>
</evidence>
<evidence type="ECO:0000256" key="1">
    <source>
        <dbReference type="ARBA" id="ARBA00004395"/>
    </source>
</evidence>
<evidence type="ECO:0000259" key="21">
    <source>
        <dbReference type="PROSITE" id="PS50011"/>
    </source>
</evidence>
<keyword evidence="3" id="KW-0723">Serine/threonine-protein kinase</keyword>
<dbReference type="SMART" id="SM00220">
    <property type="entry name" value="S_TKc"/>
    <property type="match status" value="1"/>
</dbReference>
<evidence type="ECO:0000256" key="12">
    <source>
        <dbReference type="ARBA" id="ARBA00023136"/>
    </source>
</evidence>
<evidence type="ECO:0000256" key="15">
    <source>
        <dbReference type="ARBA" id="ARBA00047899"/>
    </source>
</evidence>
<evidence type="ECO:0000256" key="14">
    <source>
        <dbReference type="ARBA" id="ARBA00037982"/>
    </source>
</evidence>
<evidence type="ECO:0000256" key="8">
    <source>
        <dbReference type="ARBA" id="ARBA00022777"/>
    </source>
</evidence>
<dbReference type="InterPro" id="IPR017441">
    <property type="entry name" value="Protein_kinase_ATP_BS"/>
</dbReference>
<keyword evidence="9 19" id="KW-0067">ATP-binding</keyword>
<evidence type="ECO:0000256" key="17">
    <source>
        <dbReference type="ARBA" id="ARBA00074601"/>
    </source>
</evidence>
<evidence type="ECO:0000256" key="6">
    <source>
        <dbReference type="ARBA" id="ARBA00022723"/>
    </source>
</evidence>
<evidence type="ECO:0000256" key="5">
    <source>
        <dbReference type="ARBA" id="ARBA00022679"/>
    </source>
</evidence>
<keyword evidence="5" id="KW-0808">Transferase</keyword>
<evidence type="ECO:0000256" key="16">
    <source>
        <dbReference type="ARBA" id="ARBA00048679"/>
    </source>
</evidence>
<evidence type="ECO:0000256" key="18">
    <source>
        <dbReference type="ARBA" id="ARBA00084081"/>
    </source>
</evidence>
<feature type="binding site" evidence="19">
    <location>
        <position position="146"/>
    </location>
    <ligand>
        <name>ATP</name>
        <dbReference type="ChEBI" id="CHEBI:30616"/>
    </ligand>
</feature>
<dbReference type="Pfam" id="PF00069">
    <property type="entry name" value="Pkinase"/>
    <property type="match status" value="1"/>
</dbReference>
<dbReference type="PROSITE" id="PS00108">
    <property type="entry name" value="PROTEIN_KINASE_ST"/>
    <property type="match status" value="1"/>
</dbReference>
<dbReference type="PROSITE" id="PS00107">
    <property type="entry name" value="PROTEIN_KINASE_ATP"/>
    <property type="match status" value="1"/>
</dbReference>
<evidence type="ECO:0000256" key="4">
    <source>
        <dbReference type="ARBA" id="ARBA00022553"/>
    </source>
</evidence>
<organism evidence="22 23">
    <name type="scientific">Batillaria attramentaria</name>
    <dbReference type="NCBI Taxonomy" id="370345"/>
    <lineage>
        <taxon>Eukaryota</taxon>
        <taxon>Metazoa</taxon>
        <taxon>Spiralia</taxon>
        <taxon>Lophotrochozoa</taxon>
        <taxon>Mollusca</taxon>
        <taxon>Gastropoda</taxon>
        <taxon>Caenogastropoda</taxon>
        <taxon>Sorbeoconcha</taxon>
        <taxon>Cerithioidea</taxon>
        <taxon>Batillariidae</taxon>
        <taxon>Batillaria</taxon>
    </lineage>
</organism>
<comment type="subcellular location">
    <subcellularLocation>
        <location evidence="1">Golgi apparatus membrane</location>
        <topology evidence="1">Peripheral membrane protein</topology>
    </subcellularLocation>
</comment>
<dbReference type="PANTHER" id="PTHR11042:SF183">
    <property type="entry name" value="MEMBRANE-ASSOCIATED TYROSINE- AND THREONINE-SPECIFIC CDC2-INHIBITORY KINASE"/>
    <property type="match status" value="1"/>
</dbReference>
<dbReference type="InterPro" id="IPR008271">
    <property type="entry name" value="Ser/Thr_kinase_AS"/>
</dbReference>
<dbReference type="FunFam" id="1.10.510.10:FF:000315">
    <property type="entry name" value="membrane-associated tyrosine- and threonine-specific cdc2-inhibitory kinase"/>
    <property type="match status" value="1"/>
</dbReference>
<dbReference type="InterPro" id="IPR050339">
    <property type="entry name" value="CC_SR_Kinase"/>
</dbReference>
<dbReference type="FunFam" id="3.30.200.20:FF:000280">
    <property type="entry name" value="membrane-associated tyrosine- and threonine-specific cdc2-inhibitory kinase"/>
    <property type="match status" value="1"/>
</dbReference>
<keyword evidence="7 19" id="KW-0547">Nucleotide-binding</keyword>
<dbReference type="AlphaFoldDB" id="A0ABD0LLJ8"/>
<evidence type="ECO:0000256" key="10">
    <source>
        <dbReference type="ARBA" id="ARBA00022842"/>
    </source>
</evidence>
<dbReference type="InterPro" id="IPR000719">
    <property type="entry name" value="Prot_kinase_dom"/>
</dbReference>
<evidence type="ECO:0000256" key="20">
    <source>
        <dbReference type="SAM" id="MobiDB-lite"/>
    </source>
</evidence>
<keyword evidence="10" id="KW-0460">Magnesium</keyword>
<keyword evidence="4" id="KW-0597">Phosphoprotein</keyword>
<keyword evidence="8" id="KW-0418">Kinase</keyword>
<comment type="similarity">
    <text evidence="14">Belongs to the protein kinase superfamily. Ser/Thr protein kinase family. GCN2 subfamily.</text>
</comment>
<evidence type="ECO:0000256" key="7">
    <source>
        <dbReference type="ARBA" id="ARBA00022741"/>
    </source>
</evidence>
<feature type="region of interest" description="Disordered" evidence="20">
    <location>
        <begin position="472"/>
        <end position="555"/>
    </location>
</feature>
<feature type="compositionally biased region" description="Low complexity" evidence="20">
    <location>
        <begin position="477"/>
        <end position="487"/>
    </location>
</feature>
<evidence type="ECO:0000256" key="11">
    <source>
        <dbReference type="ARBA" id="ARBA00023034"/>
    </source>
</evidence>
<dbReference type="PROSITE" id="PS50011">
    <property type="entry name" value="PROTEIN_KINASE_DOM"/>
    <property type="match status" value="1"/>
</dbReference>
<keyword evidence="13" id="KW-0131">Cell cycle</keyword>
<evidence type="ECO:0000256" key="9">
    <source>
        <dbReference type="ARBA" id="ARBA00022840"/>
    </source>
</evidence>
<comment type="catalytic activity">
    <reaction evidence="15">
        <text>L-threonyl-[protein] + ATP = O-phospho-L-threonyl-[protein] + ADP + H(+)</text>
        <dbReference type="Rhea" id="RHEA:46608"/>
        <dbReference type="Rhea" id="RHEA-COMP:11060"/>
        <dbReference type="Rhea" id="RHEA-COMP:11605"/>
        <dbReference type="ChEBI" id="CHEBI:15378"/>
        <dbReference type="ChEBI" id="CHEBI:30013"/>
        <dbReference type="ChEBI" id="CHEBI:30616"/>
        <dbReference type="ChEBI" id="CHEBI:61977"/>
        <dbReference type="ChEBI" id="CHEBI:456216"/>
        <dbReference type="EC" id="2.7.11.1"/>
    </reaction>
</comment>
<feature type="domain" description="Protein kinase" evidence="21">
    <location>
        <begin position="116"/>
        <end position="383"/>
    </location>
</feature>
<dbReference type="Proteomes" id="UP001519460">
    <property type="component" value="Unassembled WGS sequence"/>
</dbReference>
<protein>
    <recommendedName>
        <fullName evidence="17">Membrane-associated tyrosine- and threonine-specific cdc2-inhibitory kinase</fullName>
        <ecNumber evidence="2">2.7.11.1</ecNumber>
    </recommendedName>
    <alternativeName>
        <fullName evidence="18">Myt1 kinase</fullName>
    </alternativeName>
</protein>
<comment type="caution">
    <text evidence="22">The sequence shown here is derived from an EMBL/GenBank/DDBJ whole genome shotgun (WGS) entry which is preliminary data.</text>
</comment>
<feature type="region of interest" description="Disordered" evidence="20">
    <location>
        <begin position="1"/>
        <end position="62"/>
    </location>
</feature>
<dbReference type="GO" id="GO:0000139">
    <property type="term" value="C:Golgi membrane"/>
    <property type="evidence" value="ECO:0007669"/>
    <property type="project" value="UniProtKB-SubCell"/>
</dbReference>
<name>A0ABD0LLJ8_9CAEN</name>
<dbReference type="SUPFAM" id="SSF56112">
    <property type="entry name" value="Protein kinase-like (PK-like)"/>
    <property type="match status" value="1"/>
</dbReference>
<keyword evidence="12" id="KW-0472">Membrane</keyword>
<dbReference type="PANTHER" id="PTHR11042">
    <property type="entry name" value="EUKARYOTIC TRANSLATION INITIATION FACTOR 2-ALPHA KINASE EIF2-ALPHA KINASE -RELATED"/>
    <property type="match status" value="1"/>
</dbReference>
<keyword evidence="11" id="KW-0333">Golgi apparatus</keyword>
<dbReference type="EMBL" id="JACVVK020000037">
    <property type="protein sequence ID" value="KAK7500375.1"/>
    <property type="molecule type" value="Genomic_DNA"/>
</dbReference>
<dbReference type="GO" id="GO:0005524">
    <property type="term" value="F:ATP binding"/>
    <property type="evidence" value="ECO:0007669"/>
    <property type="project" value="UniProtKB-UniRule"/>
</dbReference>
<feature type="compositionally biased region" description="Pro residues" evidence="20">
    <location>
        <begin position="44"/>
        <end position="53"/>
    </location>
</feature>
<feature type="compositionally biased region" description="Low complexity" evidence="20">
    <location>
        <begin position="500"/>
        <end position="512"/>
    </location>
</feature>
<keyword evidence="23" id="KW-1185">Reference proteome</keyword>
<evidence type="ECO:0000313" key="23">
    <source>
        <dbReference type="Proteomes" id="UP001519460"/>
    </source>
</evidence>
<reference evidence="22 23" key="1">
    <citation type="journal article" date="2023" name="Sci. Data">
        <title>Genome assembly of the Korean intertidal mud-creeper Batillaria attramentaria.</title>
        <authorList>
            <person name="Patra A.K."/>
            <person name="Ho P.T."/>
            <person name="Jun S."/>
            <person name="Lee S.J."/>
            <person name="Kim Y."/>
            <person name="Won Y.J."/>
        </authorList>
    </citation>
    <scope>NUCLEOTIDE SEQUENCE [LARGE SCALE GENOMIC DNA]</scope>
    <source>
        <strain evidence="22">Wonlab-2016</strain>
    </source>
</reference>
<sequence length="555" mass="62592">MESEAASIENFASPRPTPQFFHDKQTFSTKKAKLAQSRGTPRDSLPPRPPVKSAPPVSRIFPHRPPVGAQAVSFRREHCILYDCVTDLMTMLHLADACLSPFYNASSRELYFDQCFEVIAKIGAGSFGEVFKVRSKEDGKLYAVKKSQEKYRGESDRKRKLEEVAKYEKLPPHSNLVKFYQAWEEQQRLYIQIELCSMSLTSFADKNHDIQEMVIWSYLIDLLMAVKHLHDHNLVHMDIKPDNIFITQADICKLGDFGLVLDISKNVEVSEAQEGDPKYLAPELLDGKFGKHADIFSLGMTMLELASDLDLPRGGEGWHILRKGSLPQEFLKTRSTSLKFVISQMLEPNHVSRPTVDQLLAFPHMRKVEHILWFLIILTHFFLSLFKISSTPLRLFGWRTRGAEPANEDARMDEAEAVNGDSSNSDDDHLHGDISFSNNSMGVPFDQSAHDSFLMPPPTPRRAFTAPVLRHRPAHVSSPISSSPVASSKKRKPNFSYTEDSPSSPLSSLNKSNDSERSLTPPLPRTLFPAEADDEKPGIEPKNLLQMFDAASDED</sequence>
<evidence type="ECO:0000256" key="2">
    <source>
        <dbReference type="ARBA" id="ARBA00012513"/>
    </source>
</evidence>
<gene>
    <name evidence="22" type="ORF">BaRGS_00008282</name>
</gene>
<dbReference type="GO" id="GO:0046872">
    <property type="term" value="F:metal ion binding"/>
    <property type="evidence" value="ECO:0007669"/>
    <property type="project" value="UniProtKB-KW"/>
</dbReference>
<accession>A0ABD0LLJ8</accession>
<dbReference type="Gene3D" id="1.10.510.10">
    <property type="entry name" value="Transferase(Phosphotransferase) domain 1"/>
    <property type="match status" value="1"/>
</dbReference>
<dbReference type="Gene3D" id="3.30.200.20">
    <property type="entry name" value="Phosphorylase Kinase, domain 1"/>
    <property type="match status" value="1"/>
</dbReference>
<dbReference type="InterPro" id="IPR011009">
    <property type="entry name" value="Kinase-like_dom_sf"/>
</dbReference>
<evidence type="ECO:0000256" key="19">
    <source>
        <dbReference type="PROSITE-ProRule" id="PRU10141"/>
    </source>
</evidence>
<dbReference type="GO" id="GO:0004674">
    <property type="term" value="F:protein serine/threonine kinase activity"/>
    <property type="evidence" value="ECO:0007669"/>
    <property type="project" value="UniProtKB-KW"/>
</dbReference>
<keyword evidence="6" id="KW-0479">Metal-binding</keyword>
<evidence type="ECO:0000256" key="13">
    <source>
        <dbReference type="ARBA" id="ARBA00023306"/>
    </source>
</evidence>
<dbReference type="EC" id="2.7.11.1" evidence="2"/>
<dbReference type="CDD" id="cd14050">
    <property type="entry name" value="PKc_Myt1"/>
    <property type="match status" value="1"/>
</dbReference>
<feature type="region of interest" description="Disordered" evidence="20">
    <location>
        <begin position="405"/>
        <end position="437"/>
    </location>
</feature>
<evidence type="ECO:0000313" key="22">
    <source>
        <dbReference type="EMBL" id="KAK7500375.1"/>
    </source>
</evidence>
<comment type="catalytic activity">
    <reaction evidence="16">
        <text>L-seryl-[protein] + ATP = O-phospho-L-seryl-[protein] + ADP + H(+)</text>
        <dbReference type="Rhea" id="RHEA:17989"/>
        <dbReference type="Rhea" id="RHEA-COMP:9863"/>
        <dbReference type="Rhea" id="RHEA-COMP:11604"/>
        <dbReference type="ChEBI" id="CHEBI:15378"/>
        <dbReference type="ChEBI" id="CHEBI:29999"/>
        <dbReference type="ChEBI" id="CHEBI:30616"/>
        <dbReference type="ChEBI" id="CHEBI:83421"/>
        <dbReference type="ChEBI" id="CHEBI:456216"/>
        <dbReference type="EC" id="2.7.11.1"/>
    </reaction>
</comment>
<proteinExistence type="inferred from homology"/>